<keyword evidence="4" id="KW-0732">Signal</keyword>
<evidence type="ECO:0000256" key="4">
    <source>
        <dbReference type="ARBA" id="ARBA00022729"/>
    </source>
</evidence>
<evidence type="ECO:0000259" key="9">
    <source>
        <dbReference type="PROSITE" id="PS50835"/>
    </source>
</evidence>
<proteinExistence type="inferred from homology"/>
<dbReference type="Pfam" id="PF07686">
    <property type="entry name" value="V-set"/>
    <property type="match status" value="1"/>
</dbReference>
<feature type="non-terminal residue" evidence="10">
    <location>
        <position position="368"/>
    </location>
</feature>
<comment type="caution">
    <text evidence="10">The sequence shown here is derived from an EMBL/GenBank/DDBJ whole genome shotgun (WGS) entry which is preliminary data.</text>
</comment>
<keyword evidence="5 8" id="KW-1133">Transmembrane helix</keyword>
<dbReference type="PANTHER" id="PTHR32178:SF7">
    <property type="entry name" value="IG-LIKE V-TYPE DOMAIN-CONTAINING PROTEIN FAM187A"/>
    <property type="match status" value="1"/>
</dbReference>
<dbReference type="PROSITE" id="PS50835">
    <property type="entry name" value="IG_LIKE"/>
    <property type="match status" value="1"/>
</dbReference>
<name>A0A8J7P1G6_ATRSP</name>
<dbReference type="InterPro" id="IPR036179">
    <property type="entry name" value="Ig-like_dom_sf"/>
</dbReference>
<evidence type="ECO:0000256" key="8">
    <source>
        <dbReference type="SAM" id="Phobius"/>
    </source>
</evidence>
<evidence type="ECO:0000313" key="10">
    <source>
        <dbReference type="EMBL" id="MBN3323495.1"/>
    </source>
</evidence>
<feature type="domain" description="Ig-like" evidence="9">
    <location>
        <begin position="226"/>
        <end position="316"/>
    </location>
</feature>
<dbReference type="InterPro" id="IPR007110">
    <property type="entry name" value="Ig-like_dom"/>
</dbReference>
<dbReference type="InterPro" id="IPR003599">
    <property type="entry name" value="Ig_sub"/>
</dbReference>
<comment type="subcellular location">
    <subcellularLocation>
        <location evidence="1">Membrane</location>
        <topology evidence="1">Single-pass type I membrane protein</topology>
    </subcellularLocation>
</comment>
<evidence type="ECO:0000256" key="7">
    <source>
        <dbReference type="ARBA" id="ARBA00023180"/>
    </source>
</evidence>
<gene>
    <name evidence="10" type="primary">Fam187a</name>
    <name evidence="10" type="ORF">GTO95_0001383</name>
</gene>
<dbReference type="Gene3D" id="2.60.40.10">
    <property type="entry name" value="Immunoglobulins"/>
    <property type="match status" value="2"/>
</dbReference>
<keyword evidence="11" id="KW-1185">Reference proteome</keyword>
<dbReference type="InterPro" id="IPR013106">
    <property type="entry name" value="Ig_V-set"/>
</dbReference>
<dbReference type="SMART" id="SM00409">
    <property type="entry name" value="IG"/>
    <property type="match status" value="2"/>
</dbReference>
<dbReference type="Proteomes" id="UP000736164">
    <property type="component" value="Unassembled WGS sequence"/>
</dbReference>
<dbReference type="PANTHER" id="PTHR32178">
    <property type="entry name" value="FAM187"/>
    <property type="match status" value="1"/>
</dbReference>
<dbReference type="SUPFAM" id="SSF48726">
    <property type="entry name" value="Immunoglobulin"/>
    <property type="match status" value="2"/>
</dbReference>
<keyword evidence="3 8" id="KW-0812">Transmembrane</keyword>
<keyword evidence="6 8" id="KW-0472">Membrane</keyword>
<reference evidence="10" key="1">
    <citation type="journal article" date="2021" name="Cell">
        <title>Tracing the genetic footprints of vertebrate landing in non-teleost ray-finned fishes.</title>
        <authorList>
            <person name="Bi X."/>
            <person name="Wang K."/>
            <person name="Yang L."/>
            <person name="Pan H."/>
            <person name="Jiang H."/>
            <person name="Wei Q."/>
            <person name="Fang M."/>
            <person name="Yu H."/>
            <person name="Zhu C."/>
            <person name="Cai Y."/>
            <person name="He Y."/>
            <person name="Gan X."/>
            <person name="Zeng H."/>
            <person name="Yu D."/>
            <person name="Zhu Y."/>
            <person name="Jiang H."/>
            <person name="Qiu Q."/>
            <person name="Yang H."/>
            <person name="Zhang Y.E."/>
            <person name="Wang W."/>
            <person name="Zhu M."/>
            <person name="He S."/>
            <person name="Zhang G."/>
        </authorList>
    </citation>
    <scope>NUCLEOTIDE SEQUENCE</scope>
    <source>
        <strain evidence="10">Allg_001</strain>
    </source>
</reference>
<evidence type="ECO:0000256" key="5">
    <source>
        <dbReference type="ARBA" id="ARBA00022989"/>
    </source>
</evidence>
<dbReference type="AlphaFoldDB" id="A0A8J7P1G6"/>
<dbReference type="EMBL" id="JAAWVO010065587">
    <property type="protein sequence ID" value="MBN3323495.1"/>
    <property type="molecule type" value="Genomic_DNA"/>
</dbReference>
<protein>
    <submittedName>
        <fullName evidence="10">F187A protein</fullName>
    </submittedName>
</protein>
<keyword evidence="7" id="KW-0325">Glycoprotein</keyword>
<feature type="non-terminal residue" evidence="10">
    <location>
        <position position="1"/>
    </location>
</feature>
<evidence type="ECO:0000256" key="6">
    <source>
        <dbReference type="ARBA" id="ARBA00023136"/>
    </source>
</evidence>
<dbReference type="InterPro" id="IPR039311">
    <property type="entry name" value="FAM187A/B"/>
</dbReference>
<dbReference type="InterPro" id="IPR013783">
    <property type="entry name" value="Ig-like_fold"/>
</dbReference>
<organism evidence="10 11">
    <name type="scientific">Atractosteus spatula</name>
    <name type="common">Alligator gar</name>
    <name type="synonym">Lepisosteus spatula</name>
    <dbReference type="NCBI Taxonomy" id="7917"/>
    <lineage>
        <taxon>Eukaryota</taxon>
        <taxon>Metazoa</taxon>
        <taxon>Chordata</taxon>
        <taxon>Craniata</taxon>
        <taxon>Vertebrata</taxon>
        <taxon>Euteleostomi</taxon>
        <taxon>Actinopterygii</taxon>
        <taxon>Neopterygii</taxon>
        <taxon>Holostei</taxon>
        <taxon>Semionotiformes</taxon>
        <taxon>Lepisosteidae</taxon>
        <taxon>Atractosteus</taxon>
    </lineage>
</organism>
<sequence length="368" mass="41555">MTIELPCSCKPEGVSSVVWYYQKHLGSEDVAALTDHNGTKVVDAAEIATGSDILSRFSIRLFSLLIFRSQPADSGHYMCGTAGGQFFYGYDVDVQEVGKVSFSPELRRPSPMPGQRRGTAGTGPYRVFTGFWPWSVCDRCGVRGEQTRVGLCYLQTDYLYSRYRHSPPRVASCGSASIPRRFKKELQERRAELAVRRCLTACPPEPTLSPGEKSLLEFLGYGLKAPRVPVKYYTRPVGYPLILACPNARPQHAVAWDKGRVRLYRSSYMEGLSNATRIYLDSGHHLHFRQLQLEDKGTYYCWLQGRVAAKIRLSVTMRSGVKRKLSDPESIYALKTILLSYTVFTILFVLFIVIRLFWNCLTNNQAPC</sequence>
<dbReference type="GO" id="GO:0016020">
    <property type="term" value="C:membrane"/>
    <property type="evidence" value="ECO:0007669"/>
    <property type="project" value="UniProtKB-SubCell"/>
</dbReference>
<evidence type="ECO:0000313" key="11">
    <source>
        <dbReference type="Proteomes" id="UP000736164"/>
    </source>
</evidence>
<feature type="transmembrane region" description="Helical" evidence="8">
    <location>
        <begin position="332"/>
        <end position="358"/>
    </location>
</feature>
<accession>A0A8J7P1G6</accession>
<evidence type="ECO:0000256" key="2">
    <source>
        <dbReference type="ARBA" id="ARBA00008727"/>
    </source>
</evidence>
<comment type="similarity">
    <text evidence="2">Belongs to the FAM187 family.</text>
</comment>
<evidence type="ECO:0000256" key="1">
    <source>
        <dbReference type="ARBA" id="ARBA00004479"/>
    </source>
</evidence>
<evidence type="ECO:0000256" key="3">
    <source>
        <dbReference type="ARBA" id="ARBA00022692"/>
    </source>
</evidence>